<dbReference type="InterPro" id="IPR052672">
    <property type="entry name" value="Type1_Cytokine_Rcpt_Type2"/>
</dbReference>
<dbReference type="Pfam" id="PF00041">
    <property type="entry name" value="fn3"/>
    <property type="match status" value="1"/>
</dbReference>
<dbReference type="InterPro" id="IPR036116">
    <property type="entry name" value="FN3_sf"/>
</dbReference>
<evidence type="ECO:0000256" key="5">
    <source>
        <dbReference type="ARBA" id="ARBA00022737"/>
    </source>
</evidence>
<comment type="subcellular location">
    <subcellularLocation>
        <location evidence="1">Membrane</location>
        <topology evidence="1">Single-pass type I membrane protein</topology>
    </subcellularLocation>
</comment>
<keyword evidence="9" id="KW-0325">Glycoprotein</keyword>
<keyword evidence="6" id="KW-1133">Transmembrane helix</keyword>
<keyword evidence="5" id="KW-0677">Repeat</keyword>
<evidence type="ECO:0000256" key="2">
    <source>
        <dbReference type="ARBA" id="ARBA00008921"/>
    </source>
</evidence>
<keyword evidence="3" id="KW-0812">Transmembrane</keyword>
<evidence type="ECO:0000256" key="8">
    <source>
        <dbReference type="ARBA" id="ARBA00023170"/>
    </source>
</evidence>
<feature type="chain" id="PRO_5025658676" evidence="11">
    <location>
        <begin position="39"/>
        <end position="756"/>
    </location>
</feature>
<evidence type="ECO:0000256" key="11">
    <source>
        <dbReference type="SAM" id="SignalP"/>
    </source>
</evidence>
<feature type="domain" description="Fibronectin type-III" evidence="12">
    <location>
        <begin position="451"/>
        <end position="551"/>
    </location>
</feature>
<evidence type="ECO:0000256" key="7">
    <source>
        <dbReference type="ARBA" id="ARBA00023136"/>
    </source>
</evidence>
<reference evidence="13" key="1">
    <citation type="submission" date="2021-04" db="EMBL/GenBank/DDBJ databases">
        <authorList>
            <consortium name="Wellcome Sanger Institute Data Sharing"/>
        </authorList>
    </citation>
    <scope>NUCLEOTIDE SEQUENCE [LARGE SCALE GENOMIC DNA]</scope>
</reference>
<dbReference type="GO" id="GO:0005886">
    <property type="term" value="C:plasma membrane"/>
    <property type="evidence" value="ECO:0007669"/>
    <property type="project" value="UniProtKB-ARBA"/>
</dbReference>
<protein>
    <submittedName>
        <fullName evidence="13">Leukemia inhibitory factor receptor-like</fullName>
    </submittedName>
</protein>
<dbReference type="InterPro" id="IPR003961">
    <property type="entry name" value="FN3_dom"/>
</dbReference>
<dbReference type="AlphaFoldDB" id="A0A671WM47"/>
<keyword evidence="14" id="KW-1185">Reference proteome</keyword>
<keyword evidence="7" id="KW-0472">Membrane</keyword>
<evidence type="ECO:0000256" key="9">
    <source>
        <dbReference type="ARBA" id="ARBA00023180"/>
    </source>
</evidence>
<reference evidence="13" key="3">
    <citation type="submission" date="2025-09" db="UniProtKB">
        <authorList>
            <consortium name="Ensembl"/>
        </authorList>
    </citation>
    <scope>IDENTIFICATION</scope>
</reference>
<gene>
    <name evidence="13" type="primary">LOC115592439</name>
</gene>
<evidence type="ECO:0000313" key="13">
    <source>
        <dbReference type="Ensembl" id="ENSSAUP00010039776.1"/>
    </source>
</evidence>
<evidence type="ECO:0000259" key="12">
    <source>
        <dbReference type="PROSITE" id="PS50853"/>
    </source>
</evidence>
<dbReference type="PROSITE" id="PS50853">
    <property type="entry name" value="FN3"/>
    <property type="match status" value="1"/>
</dbReference>
<dbReference type="Gene3D" id="2.60.40.10">
    <property type="entry name" value="Immunoglobulins"/>
    <property type="match status" value="3"/>
</dbReference>
<accession>A0A671WM47</accession>
<dbReference type="InterPro" id="IPR013783">
    <property type="entry name" value="Ig-like_fold"/>
</dbReference>
<dbReference type="RefSeq" id="XP_030291005.1">
    <property type="nucleotide sequence ID" value="XM_030435145.1"/>
</dbReference>
<dbReference type="PANTHER" id="PTHR48423:SF1">
    <property type="entry name" value="INTERLEUKIN-27 RECEPTOR SUBUNIT ALPHA"/>
    <property type="match status" value="1"/>
</dbReference>
<dbReference type="PANTHER" id="PTHR48423">
    <property type="entry name" value="INTERLEUKIN-27 RECEPTOR SUBUNIT ALPHA"/>
    <property type="match status" value="1"/>
</dbReference>
<feature type="region of interest" description="Disordered" evidence="10">
    <location>
        <begin position="645"/>
        <end position="669"/>
    </location>
</feature>
<dbReference type="GeneTree" id="ENSGT00940000167247"/>
<dbReference type="OrthoDB" id="5968456at2759"/>
<keyword evidence="4 11" id="KW-0732">Signal</keyword>
<evidence type="ECO:0000256" key="6">
    <source>
        <dbReference type="ARBA" id="ARBA00022989"/>
    </source>
</evidence>
<feature type="compositionally biased region" description="Acidic residues" evidence="10">
    <location>
        <begin position="647"/>
        <end position="656"/>
    </location>
</feature>
<name>A0A671WM47_SPAAU</name>
<dbReference type="Ensembl" id="ENSSAUT00010041919.1">
    <property type="protein sequence ID" value="ENSSAUP00010039776.1"/>
    <property type="gene ID" value="ENSSAUG00010016733.1"/>
</dbReference>
<keyword evidence="8" id="KW-0675">Receptor</keyword>
<dbReference type="InParanoid" id="A0A671WM47"/>
<dbReference type="CDD" id="cd00063">
    <property type="entry name" value="FN3"/>
    <property type="match status" value="2"/>
</dbReference>
<sequence>MVGGGFQFDLSDSKCSPHLLLLGLILAHLTMFSSHVRASSVTCNSTSVSLKYQHCGVHPDGVHDLDCFGSSKKQGWKTCKWKPGDGASEKTYTLIIQQQSKEFCKAHINITDVSKKIQLNEKYNMTAEVYENSESANCTKAVFRGSPKKLWRCGPPYAASFSRHSGRLAVNVSWPQGDRKYIKDYYIRYKALDSLLWSEAQSQREKCTVEHVNASLVYTVQIKCVTTSKCSQCLWSDAYTVPSELTTRPVIVGLKDTDFAGSTGRRLITLTWRFSAKELHDGYRINVRKVSGEATHEQINTTQPEITLILSYSAYHLNISAVNNASTSPGVTYIIPQREDGPGTGAGKLNVTVHSNTSLTIYWKDNLIEKYVCYSAEWIKKGHKSAYMSFFQDEDNYKTLSLSLQEPLEPYARYSITLHTRPNKDTCNMKHINNSESTYGSTQFYFIEGSPVSAPSISNHNVTLNSVLLRWTSIPEEDIQGFLQGYIIHYTEFQNWGARTERNITVDPELNSYELLDLKSGTAYEVQISGFTRAGEGVRSKESLFKTTPQDSHLGVITVFAVLAIVLFCGPPIIKRTKVILWPSIPNPRNSNAMQKIEGACELELLQSLKTLKVEEWDTNSLQIVEKEDVIPASTLTSMLPLLHPSEDEEDSEDMSGEWFQRDSEDPSDDIFPDDTIESFSDIQRTDLQTSTQVFPTGYTTMEMFQHGMPQPVSTPVTQEAESVEADLTAVKSSLDYVRQFSTSPILDSEDMSTIL</sequence>
<evidence type="ECO:0000256" key="1">
    <source>
        <dbReference type="ARBA" id="ARBA00004479"/>
    </source>
</evidence>
<evidence type="ECO:0000256" key="10">
    <source>
        <dbReference type="SAM" id="MobiDB-lite"/>
    </source>
</evidence>
<dbReference type="Proteomes" id="UP000472265">
    <property type="component" value="Chromosome 12"/>
</dbReference>
<comment type="similarity">
    <text evidence="2">Belongs to the type I cytokine receptor family. Type 2 subfamily.</text>
</comment>
<organism evidence="13 14">
    <name type="scientific">Sparus aurata</name>
    <name type="common">Gilthead sea bream</name>
    <dbReference type="NCBI Taxonomy" id="8175"/>
    <lineage>
        <taxon>Eukaryota</taxon>
        <taxon>Metazoa</taxon>
        <taxon>Chordata</taxon>
        <taxon>Craniata</taxon>
        <taxon>Vertebrata</taxon>
        <taxon>Euteleostomi</taxon>
        <taxon>Actinopterygii</taxon>
        <taxon>Neopterygii</taxon>
        <taxon>Teleostei</taxon>
        <taxon>Neoteleostei</taxon>
        <taxon>Acanthomorphata</taxon>
        <taxon>Eupercaria</taxon>
        <taxon>Spariformes</taxon>
        <taxon>Sparidae</taxon>
        <taxon>Sparus</taxon>
    </lineage>
</organism>
<dbReference type="SUPFAM" id="SSF49265">
    <property type="entry name" value="Fibronectin type III"/>
    <property type="match status" value="2"/>
</dbReference>
<evidence type="ECO:0000256" key="3">
    <source>
        <dbReference type="ARBA" id="ARBA00022692"/>
    </source>
</evidence>
<reference evidence="13" key="2">
    <citation type="submission" date="2025-08" db="UniProtKB">
        <authorList>
            <consortium name="Ensembl"/>
        </authorList>
    </citation>
    <scope>IDENTIFICATION</scope>
</reference>
<proteinExistence type="inferred from homology"/>
<dbReference type="SMART" id="SM00060">
    <property type="entry name" value="FN3"/>
    <property type="match status" value="3"/>
</dbReference>
<evidence type="ECO:0000313" key="14">
    <source>
        <dbReference type="Proteomes" id="UP000472265"/>
    </source>
</evidence>
<dbReference type="GeneID" id="115592439"/>
<feature type="signal peptide" evidence="11">
    <location>
        <begin position="1"/>
        <end position="38"/>
    </location>
</feature>
<dbReference type="OMA" id="SIWIAVN"/>
<evidence type="ECO:0000256" key="4">
    <source>
        <dbReference type="ARBA" id="ARBA00022729"/>
    </source>
</evidence>